<evidence type="ECO:0000313" key="2">
    <source>
        <dbReference type="Proteomes" id="UP001142292"/>
    </source>
</evidence>
<organism evidence="1 2">
    <name type="scientific">Nocardioides luteus</name>
    <dbReference type="NCBI Taxonomy" id="1844"/>
    <lineage>
        <taxon>Bacteria</taxon>
        <taxon>Bacillati</taxon>
        <taxon>Actinomycetota</taxon>
        <taxon>Actinomycetes</taxon>
        <taxon>Propionibacteriales</taxon>
        <taxon>Nocardioidaceae</taxon>
        <taxon>Nocardioides</taxon>
    </lineage>
</organism>
<dbReference type="EMBL" id="BSEL01000001">
    <property type="protein sequence ID" value="GLJ66155.1"/>
    <property type="molecule type" value="Genomic_DNA"/>
</dbReference>
<evidence type="ECO:0008006" key="3">
    <source>
        <dbReference type="Google" id="ProtNLM"/>
    </source>
</evidence>
<keyword evidence="2" id="KW-1185">Reference proteome</keyword>
<comment type="caution">
    <text evidence="1">The sequence shown here is derived from an EMBL/GenBank/DDBJ whole genome shotgun (WGS) entry which is preliminary data.</text>
</comment>
<reference evidence="1" key="1">
    <citation type="journal article" date="2014" name="Int. J. Syst. Evol. Microbiol.">
        <title>Complete genome of a new Firmicutes species belonging to the dominant human colonic microbiota ('Ruminococcus bicirculans') reveals two chromosomes and a selective capacity to utilize plant glucans.</title>
        <authorList>
            <consortium name="NISC Comparative Sequencing Program"/>
            <person name="Wegmann U."/>
            <person name="Louis P."/>
            <person name="Goesmann A."/>
            <person name="Henrissat B."/>
            <person name="Duncan S.H."/>
            <person name="Flint H.J."/>
        </authorList>
    </citation>
    <scope>NUCLEOTIDE SEQUENCE</scope>
    <source>
        <strain evidence="1">VKM Ac-1246</strain>
    </source>
</reference>
<proteinExistence type="predicted"/>
<dbReference type="RefSeq" id="WP_189117068.1">
    <property type="nucleotide sequence ID" value="NZ_BMRK01000002.1"/>
</dbReference>
<evidence type="ECO:0000313" key="1">
    <source>
        <dbReference type="EMBL" id="GLJ66155.1"/>
    </source>
</evidence>
<sequence length="103" mass="10187">MNQAAGGGGIRANHEAMLTAGDGLVTDGEDFDKTGKSMPGLDDLGPAAMLISGVISSYADAGMCLSAEAQTIGDAVRVCSGELADADADAADALKILRQGMAG</sequence>
<accession>A0ABQ5SQ29</accession>
<name>A0ABQ5SQ29_9ACTN</name>
<dbReference type="Proteomes" id="UP001142292">
    <property type="component" value="Unassembled WGS sequence"/>
</dbReference>
<gene>
    <name evidence="1" type="ORF">GCM10017579_01910</name>
</gene>
<protein>
    <recommendedName>
        <fullName evidence="3">ESX-1 secretion-associated protein</fullName>
    </recommendedName>
</protein>
<reference evidence="1" key="2">
    <citation type="submission" date="2023-01" db="EMBL/GenBank/DDBJ databases">
        <authorList>
            <person name="Sun Q."/>
            <person name="Evtushenko L."/>
        </authorList>
    </citation>
    <scope>NUCLEOTIDE SEQUENCE</scope>
    <source>
        <strain evidence="1">VKM Ac-1246</strain>
    </source>
</reference>